<keyword evidence="3" id="KW-1003">Cell membrane</keyword>
<dbReference type="Proteomes" id="UP000219215">
    <property type="component" value="Chromosome DPRO"/>
</dbReference>
<dbReference type="EMBL" id="LT907975">
    <property type="protein sequence ID" value="SOB58886.1"/>
    <property type="molecule type" value="Genomic_DNA"/>
</dbReference>
<dbReference type="Pfam" id="PF04464">
    <property type="entry name" value="Glyphos_transf"/>
    <property type="match status" value="1"/>
</dbReference>
<keyword evidence="4 7" id="KW-0808">Transferase</keyword>
<evidence type="ECO:0000256" key="3">
    <source>
        <dbReference type="ARBA" id="ARBA00022475"/>
    </source>
</evidence>
<dbReference type="SUPFAM" id="SSF53756">
    <property type="entry name" value="UDP-Glycosyltransferase/glycogen phosphorylase"/>
    <property type="match status" value="1"/>
</dbReference>
<keyword evidence="6" id="KW-0472">Membrane</keyword>
<evidence type="ECO:0000313" key="8">
    <source>
        <dbReference type="Proteomes" id="UP000219215"/>
    </source>
</evidence>
<evidence type="ECO:0000256" key="1">
    <source>
        <dbReference type="ARBA" id="ARBA00004202"/>
    </source>
</evidence>
<dbReference type="OrthoDB" id="2676521at2"/>
<evidence type="ECO:0000256" key="6">
    <source>
        <dbReference type="ARBA" id="ARBA00023136"/>
    </source>
</evidence>
<evidence type="ECO:0000256" key="2">
    <source>
        <dbReference type="ARBA" id="ARBA00010488"/>
    </source>
</evidence>
<dbReference type="GO" id="GO:0047355">
    <property type="term" value="F:CDP-glycerol glycerophosphotransferase activity"/>
    <property type="evidence" value="ECO:0007669"/>
    <property type="project" value="InterPro"/>
</dbReference>
<organism evidence="7 8">
    <name type="scientific">Pseudodesulfovibrio profundus</name>
    <dbReference type="NCBI Taxonomy" id="57320"/>
    <lineage>
        <taxon>Bacteria</taxon>
        <taxon>Pseudomonadati</taxon>
        <taxon>Thermodesulfobacteriota</taxon>
        <taxon>Desulfovibrionia</taxon>
        <taxon>Desulfovibrionales</taxon>
        <taxon>Desulfovibrionaceae</taxon>
    </lineage>
</organism>
<name>A0A2C8FA28_9BACT</name>
<dbReference type="InterPro" id="IPR043148">
    <property type="entry name" value="TagF_C"/>
</dbReference>
<proteinExistence type="inferred from homology"/>
<reference evidence="8" key="1">
    <citation type="submission" date="2017-09" db="EMBL/GenBank/DDBJ databases">
        <authorList>
            <person name="Regsiter A."/>
            <person name="William W."/>
        </authorList>
    </citation>
    <scope>NUCLEOTIDE SEQUENCE [LARGE SCALE GENOMIC DNA]</scope>
    <source>
        <strain evidence="8">500-1</strain>
    </source>
</reference>
<dbReference type="Gene3D" id="3.40.50.11820">
    <property type="match status" value="1"/>
</dbReference>
<keyword evidence="5" id="KW-0777">Teichoic acid biosynthesis</keyword>
<dbReference type="KEGG" id="pprf:DPRO_1983"/>
<dbReference type="RefSeq" id="WP_097011859.1">
    <property type="nucleotide sequence ID" value="NZ_LT907975.1"/>
</dbReference>
<gene>
    <name evidence="7" type="ORF">DPRO_1983</name>
</gene>
<dbReference type="AlphaFoldDB" id="A0A2C8FA28"/>
<evidence type="ECO:0000256" key="5">
    <source>
        <dbReference type="ARBA" id="ARBA00022944"/>
    </source>
</evidence>
<dbReference type="PANTHER" id="PTHR37316">
    <property type="entry name" value="TEICHOIC ACID GLYCEROL-PHOSPHATE PRIMASE"/>
    <property type="match status" value="1"/>
</dbReference>
<accession>A0A2C8FA28</accession>
<evidence type="ECO:0000256" key="4">
    <source>
        <dbReference type="ARBA" id="ARBA00022679"/>
    </source>
</evidence>
<dbReference type="PANTHER" id="PTHR37316:SF3">
    <property type="entry name" value="TEICHOIC ACID GLYCEROL-PHOSPHATE TRANSFERASE"/>
    <property type="match status" value="1"/>
</dbReference>
<dbReference type="Gene3D" id="3.40.50.12580">
    <property type="match status" value="1"/>
</dbReference>
<comment type="similarity">
    <text evidence="2">Belongs to the CDP-glycerol glycerophosphotransferase family.</text>
</comment>
<protein>
    <submittedName>
        <fullName evidence="7">CDP-Glycerol:Poly(Glycerophosphate) glycerophosphotransferase</fullName>
    </submittedName>
</protein>
<dbReference type="GO" id="GO:0019350">
    <property type="term" value="P:teichoic acid biosynthetic process"/>
    <property type="evidence" value="ECO:0007669"/>
    <property type="project" value="UniProtKB-KW"/>
</dbReference>
<dbReference type="GO" id="GO:0005886">
    <property type="term" value="C:plasma membrane"/>
    <property type="evidence" value="ECO:0007669"/>
    <property type="project" value="UniProtKB-SubCell"/>
</dbReference>
<sequence length="391" mass="45064">MSNEALIASFAELAETTPKRPQRYVFMGENNGSFTGNTKHLFLYFAKNRPDVESCYFTGNPDTKRMLKDAGLPVAFFPDVDSVDTLVQASTVVVDSFDYKFHIYRPLTHGARIIQLWHGVGFKKIGLIEKESETTAKYNKLDLEFLYSGYDTVITTSDFYNKEVFKPSFNAKEYKVLGYPRNDALLQRPTKESMLNCDHECFRKTTTVRKEGRKTILYAPTFRDQTGSPVSGLDFQRLHDFLDREGLHLVMKAHRLTQIQAGSNLPYLSFYTNTCDVYPFIPLVDMMVTDYSSIYMDYLLLDRPVIFYCPDYEEYVTCNREFQFPYDDMTPGPKCRNQDEFHAALKKAATGDDGYSKQRQELRNKAFNHCDGHSSERIAEYLTGSPAQNRK</sequence>
<evidence type="ECO:0000313" key="7">
    <source>
        <dbReference type="EMBL" id="SOB58886.1"/>
    </source>
</evidence>
<dbReference type="InterPro" id="IPR051612">
    <property type="entry name" value="Teichoic_Acid_Biosynth"/>
</dbReference>
<comment type="subcellular location">
    <subcellularLocation>
        <location evidence="1">Cell membrane</location>
        <topology evidence="1">Peripheral membrane protein</topology>
    </subcellularLocation>
</comment>
<dbReference type="InterPro" id="IPR043149">
    <property type="entry name" value="TagF_N"/>
</dbReference>
<keyword evidence="8" id="KW-1185">Reference proteome</keyword>
<dbReference type="InterPro" id="IPR007554">
    <property type="entry name" value="Glycerophosphate_synth"/>
</dbReference>